<evidence type="ECO:0000256" key="11">
    <source>
        <dbReference type="ARBA" id="ARBA00022801"/>
    </source>
</evidence>
<evidence type="ECO:0000256" key="6">
    <source>
        <dbReference type="ARBA" id="ARBA00022512"/>
    </source>
</evidence>
<keyword evidence="10 22" id="KW-0732">Signal</keyword>
<keyword evidence="17" id="KW-0449">Lipoprotein</keyword>
<dbReference type="OrthoDB" id="407355at2759"/>
<dbReference type="PANTHER" id="PTHR10587">
    <property type="entry name" value="GLYCOSYL TRANSFERASE-RELATED"/>
    <property type="match status" value="1"/>
</dbReference>
<reference evidence="24 25" key="1">
    <citation type="submission" date="2016-07" db="EMBL/GenBank/DDBJ databases">
        <title>Pervasive Adenine N6-methylation of Active Genes in Fungi.</title>
        <authorList>
            <consortium name="DOE Joint Genome Institute"/>
            <person name="Mondo S.J."/>
            <person name="Dannebaum R.O."/>
            <person name="Kuo R.C."/>
            <person name="Labutti K."/>
            <person name="Haridas S."/>
            <person name="Kuo A."/>
            <person name="Salamov A."/>
            <person name="Ahrendt S.R."/>
            <person name="Lipzen A."/>
            <person name="Sullivan W."/>
            <person name="Andreopoulos W.B."/>
            <person name="Clum A."/>
            <person name="Lindquist E."/>
            <person name="Daum C."/>
            <person name="Ramamoorthy G.K."/>
            <person name="Gryganskyi A."/>
            <person name="Culley D."/>
            <person name="Magnuson J.K."/>
            <person name="James T.Y."/>
            <person name="O'Malley M.A."/>
            <person name="Stajich J.E."/>
            <person name="Spatafora J.W."/>
            <person name="Visel A."/>
            <person name="Grigoriev I.V."/>
        </authorList>
    </citation>
    <scope>NUCLEOTIDE SEQUENCE [LARGE SCALE GENOMIC DNA]</scope>
    <source>
        <strain evidence="24 25">NRRL 3301</strain>
    </source>
</reference>
<keyword evidence="16" id="KW-0170">Cobalt</keyword>
<keyword evidence="8" id="KW-0336">GPI-anchor</keyword>
<dbReference type="PANTHER" id="PTHR10587:SF98">
    <property type="entry name" value="CHITIN DEACETYLASE"/>
    <property type="match status" value="1"/>
</dbReference>
<keyword evidence="13" id="KW-0472">Membrane</keyword>
<dbReference type="GO" id="GO:0071555">
    <property type="term" value="P:cell wall organization"/>
    <property type="evidence" value="ECO:0007669"/>
    <property type="project" value="UniProtKB-KW"/>
</dbReference>
<name>A0A1X2GH40_9FUNG</name>
<dbReference type="GO" id="GO:0005886">
    <property type="term" value="C:plasma membrane"/>
    <property type="evidence" value="ECO:0007669"/>
    <property type="project" value="UniProtKB-SubCell"/>
</dbReference>
<dbReference type="InterPro" id="IPR050248">
    <property type="entry name" value="Polysacc_deacetylase_ArnD"/>
</dbReference>
<dbReference type="GO" id="GO:0098552">
    <property type="term" value="C:side of membrane"/>
    <property type="evidence" value="ECO:0007669"/>
    <property type="project" value="UniProtKB-KW"/>
</dbReference>
<evidence type="ECO:0000256" key="1">
    <source>
        <dbReference type="ARBA" id="ARBA00001941"/>
    </source>
</evidence>
<feature type="domain" description="NodB homology" evidence="23">
    <location>
        <begin position="152"/>
        <end position="345"/>
    </location>
</feature>
<dbReference type="SUPFAM" id="SSF88713">
    <property type="entry name" value="Glycoside hydrolase/deacetylase"/>
    <property type="match status" value="1"/>
</dbReference>
<evidence type="ECO:0000256" key="18">
    <source>
        <dbReference type="ARBA" id="ARBA00023316"/>
    </source>
</evidence>
<evidence type="ECO:0000256" key="9">
    <source>
        <dbReference type="ARBA" id="ARBA00022723"/>
    </source>
</evidence>
<evidence type="ECO:0000256" key="14">
    <source>
        <dbReference type="ARBA" id="ARBA00023180"/>
    </source>
</evidence>
<keyword evidence="7" id="KW-0964">Secreted</keyword>
<dbReference type="GO" id="GO:0006032">
    <property type="term" value="P:chitin catabolic process"/>
    <property type="evidence" value="ECO:0007669"/>
    <property type="project" value="UniProtKB-KW"/>
</dbReference>
<evidence type="ECO:0000256" key="13">
    <source>
        <dbReference type="ARBA" id="ARBA00023136"/>
    </source>
</evidence>
<dbReference type="EMBL" id="MCGT01000015">
    <property type="protein sequence ID" value="ORX53586.1"/>
    <property type="molecule type" value="Genomic_DNA"/>
</dbReference>
<keyword evidence="5" id="KW-1003">Cell membrane</keyword>
<dbReference type="CDD" id="cd10952">
    <property type="entry name" value="CE4_MrCDA_like"/>
    <property type="match status" value="1"/>
</dbReference>
<evidence type="ECO:0000256" key="7">
    <source>
        <dbReference type="ARBA" id="ARBA00022525"/>
    </source>
</evidence>
<proteinExistence type="inferred from homology"/>
<gene>
    <name evidence="24" type="ORF">DM01DRAFT_1336125</name>
</gene>
<evidence type="ECO:0000256" key="12">
    <source>
        <dbReference type="ARBA" id="ARBA00023024"/>
    </source>
</evidence>
<evidence type="ECO:0000313" key="25">
    <source>
        <dbReference type="Proteomes" id="UP000242146"/>
    </source>
</evidence>
<evidence type="ECO:0000256" key="20">
    <source>
        <dbReference type="ARBA" id="ARBA00024056"/>
    </source>
</evidence>
<dbReference type="EC" id="3.5.1.41" evidence="20"/>
<dbReference type="GO" id="GO:0009272">
    <property type="term" value="P:fungal-type cell wall biogenesis"/>
    <property type="evidence" value="ECO:0007669"/>
    <property type="project" value="UniProtKB-ARBA"/>
</dbReference>
<dbReference type="STRING" id="101127.A0A1X2GH40"/>
<protein>
    <recommendedName>
        <fullName evidence="20">chitin deacetylase</fullName>
        <ecNumber evidence="20">3.5.1.41</ecNumber>
    </recommendedName>
</protein>
<evidence type="ECO:0000256" key="10">
    <source>
        <dbReference type="ARBA" id="ARBA00022729"/>
    </source>
</evidence>
<evidence type="ECO:0000256" key="5">
    <source>
        <dbReference type="ARBA" id="ARBA00022475"/>
    </source>
</evidence>
<feature type="signal peptide" evidence="22">
    <location>
        <begin position="1"/>
        <end position="20"/>
    </location>
</feature>
<keyword evidence="19" id="KW-0624">Polysaccharide degradation</keyword>
<evidence type="ECO:0000256" key="4">
    <source>
        <dbReference type="ARBA" id="ARBA00010973"/>
    </source>
</evidence>
<keyword evidence="18" id="KW-0961">Cell wall biogenesis/degradation</keyword>
<dbReference type="PROSITE" id="PS51677">
    <property type="entry name" value="NODB"/>
    <property type="match status" value="1"/>
</dbReference>
<comment type="subcellular location">
    <subcellularLocation>
        <location evidence="3">Cell membrane</location>
        <topology evidence="3">Lipid-anchor</topology>
        <topology evidence="3">GPI-anchor</topology>
    </subcellularLocation>
    <subcellularLocation>
        <location evidence="2">Secreted</location>
        <location evidence="2">Cell wall</location>
    </subcellularLocation>
</comment>
<evidence type="ECO:0000256" key="21">
    <source>
        <dbReference type="ARBA" id="ARBA00048494"/>
    </source>
</evidence>
<dbReference type="GO" id="GO:0004099">
    <property type="term" value="F:chitin deacetylase activity"/>
    <property type="evidence" value="ECO:0007669"/>
    <property type="project" value="UniProtKB-EC"/>
</dbReference>
<comment type="caution">
    <text evidence="24">The sequence shown here is derived from an EMBL/GenBank/DDBJ whole genome shotgun (WGS) entry which is preliminary data.</text>
</comment>
<comment type="similarity">
    <text evidence="4">Belongs to the polysaccharide deacetylase family.</text>
</comment>
<comment type="catalytic activity">
    <reaction evidence="21">
        <text>[(1-&gt;4)-N-acetyl-beta-D-glucosaminyl](n) + n H2O = chitosan + n acetate</text>
        <dbReference type="Rhea" id="RHEA:10464"/>
        <dbReference type="Rhea" id="RHEA-COMP:9593"/>
        <dbReference type="Rhea" id="RHEA-COMP:9597"/>
        <dbReference type="ChEBI" id="CHEBI:15377"/>
        <dbReference type="ChEBI" id="CHEBI:17029"/>
        <dbReference type="ChEBI" id="CHEBI:30089"/>
        <dbReference type="ChEBI" id="CHEBI:57704"/>
        <dbReference type="EC" id="3.5.1.41"/>
    </reaction>
    <physiologicalReaction direction="left-to-right" evidence="21">
        <dbReference type="Rhea" id="RHEA:10465"/>
    </physiologicalReaction>
</comment>
<dbReference type="GO" id="GO:0046872">
    <property type="term" value="F:metal ion binding"/>
    <property type="evidence" value="ECO:0007669"/>
    <property type="project" value="UniProtKB-KW"/>
</dbReference>
<evidence type="ECO:0000256" key="8">
    <source>
        <dbReference type="ARBA" id="ARBA00022622"/>
    </source>
</evidence>
<sequence>MYSKSIAVAAALASIQTASAAYYDSFTSSVNPLNVTLPSLPQTTSYDVATECTYYSPDPSLFSFTATQWPTIWQTATTNGMNTSTEFTTLYNSINWANAPNIAVRTFTAAGGISTVGYDTVNDPDCWWTATGCTVPKLANVNKDIFNCPEPETWGLSYDDGPNCSHNAFYDFLKQQGLKASMFYIGSNVMDWPYGAMRGVKDGHHIASHTWSHQYMTTLSNQELLAEFYYTQKAIKLATGLTPRFWRAPYGDVDDRVRWIASQLNLTCILWDDDTNDWEAGFSTPVQTVQNNYNSFIQMGTNGSMANTGNIILTHEINNTTMQLAVENLPSIIKSYKHVINVATCQNITYPYFEQTVAFPSFSQYVASNTSAGGSAANVTSTTSSVSSAASSVQMNTAVVVLMAALAALVVQ</sequence>
<evidence type="ECO:0000313" key="24">
    <source>
        <dbReference type="EMBL" id="ORX53586.1"/>
    </source>
</evidence>
<keyword evidence="25" id="KW-1185">Reference proteome</keyword>
<evidence type="ECO:0000256" key="16">
    <source>
        <dbReference type="ARBA" id="ARBA00023285"/>
    </source>
</evidence>
<dbReference type="AlphaFoldDB" id="A0A1X2GH40"/>
<dbReference type="InterPro" id="IPR011330">
    <property type="entry name" value="Glyco_hydro/deAcase_b/a-brl"/>
</dbReference>
<keyword evidence="15" id="KW-0119">Carbohydrate metabolism</keyword>
<dbReference type="GO" id="GO:0000272">
    <property type="term" value="P:polysaccharide catabolic process"/>
    <property type="evidence" value="ECO:0007669"/>
    <property type="project" value="UniProtKB-KW"/>
</dbReference>
<dbReference type="InterPro" id="IPR002509">
    <property type="entry name" value="NODB_dom"/>
</dbReference>
<dbReference type="FunFam" id="3.20.20.370:FF:000004">
    <property type="entry name" value="Related to Chitin deacetylase"/>
    <property type="match status" value="1"/>
</dbReference>
<feature type="chain" id="PRO_5013027340" description="chitin deacetylase" evidence="22">
    <location>
        <begin position="21"/>
        <end position="412"/>
    </location>
</feature>
<evidence type="ECO:0000256" key="22">
    <source>
        <dbReference type="SAM" id="SignalP"/>
    </source>
</evidence>
<evidence type="ECO:0000256" key="3">
    <source>
        <dbReference type="ARBA" id="ARBA00004609"/>
    </source>
</evidence>
<keyword evidence="14" id="KW-0325">Glycoprotein</keyword>
<dbReference type="Gene3D" id="3.20.20.370">
    <property type="entry name" value="Glycoside hydrolase/deacetylase"/>
    <property type="match status" value="1"/>
</dbReference>
<keyword evidence="12" id="KW-0146">Chitin degradation</keyword>
<dbReference type="Pfam" id="PF01522">
    <property type="entry name" value="Polysacc_deac_1"/>
    <property type="match status" value="1"/>
</dbReference>
<evidence type="ECO:0000256" key="2">
    <source>
        <dbReference type="ARBA" id="ARBA00004191"/>
    </source>
</evidence>
<accession>A0A1X2GH40</accession>
<comment type="cofactor">
    <cofactor evidence="1">
        <name>Co(2+)</name>
        <dbReference type="ChEBI" id="CHEBI:48828"/>
    </cofactor>
</comment>
<keyword evidence="11" id="KW-0378">Hydrolase</keyword>
<keyword evidence="9" id="KW-0479">Metal-binding</keyword>
<evidence type="ECO:0000256" key="15">
    <source>
        <dbReference type="ARBA" id="ARBA00023277"/>
    </source>
</evidence>
<organism evidence="24 25">
    <name type="scientific">Hesseltinella vesiculosa</name>
    <dbReference type="NCBI Taxonomy" id="101127"/>
    <lineage>
        <taxon>Eukaryota</taxon>
        <taxon>Fungi</taxon>
        <taxon>Fungi incertae sedis</taxon>
        <taxon>Mucoromycota</taxon>
        <taxon>Mucoromycotina</taxon>
        <taxon>Mucoromycetes</taxon>
        <taxon>Mucorales</taxon>
        <taxon>Cunninghamellaceae</taxon>
        <taxon>Hesseltinella</taxon>
    </lineage>
</organism>
<evidence type="ECO:0000256" key="19">
    <source>
        <dbReference type="ARBA" id="ARBA00023326"/>
    </source>
</evidence>
<keyword evidence="6" id="KW-0134">Cell wall</keyword>
<dbReference type="Proteomes" id="UP000242146">
    <property type="component" value="Unassembled WGS sequence"/>
</dbReference>
<evidence type="ECO:0000256" key="17">
    <source>
        <dbReference type="ARBA" id="ARBA00023288"/>
    </source>
</evidence>
<evidence type="ECO:0000259" key="23">
    <source>
        <dbReference type="PROSITE" id="PS51677"/>
    </source>
</evidence>